<reference evidence="2" key="1">
    <citation type="journal article" date="2019" name="Int. J. Syst. Evol. Microbiol.">
        <title>The Global Catalogue of Microorganisms (GCM) 10K type strain sequencing project: providing services to taxonomists for standard genome sequencing and annotation.</title>
        <authorList>
            <consortium name="The Broad Institute Genomics Platform"/>
            <consortium name="The Broad Institute Genome Sequencing Center for Infectious Disease"/>
            <person name="Wu L."/>
            <person name="Ma J."/>
        </authorList>
    </citation>
    <scope>NUCLEOTIDE SEQUENCE [LARGE SCALE GENOMIC DNA]</scope>
    <source>
        <strain evidence="2">CCUG 30340</strain>
    </source>
</reference>
<sequence>MSTSASVSYVRREPTAPLRLRFSVDTSELPAMGPLAYAALVRGVARRIEPAAMPGNPVFQVALTRGQDSSTFRLQLGGWCATVSPSKYCRITGPVDLSSADFPLDIALDVEIGVGSSGRLRLWLNSDPDTTEPYLLLNALDNAVTGGADRVSFGLFSTTTAFASELANHAFTFGHITTSDDQLFRSNFESLLAGNIEPNQQPLPLNGASYDGNTCDGTDLLPQAASGTTVFAGPVAVHPVTLTGGLAKFFVSASAGSGALAMFLCPAGAGPSDACIAYGTSLGMSISSAGVSGEYQLVIGKSNGPCGVYYVTAYDPLD</sequence>
<name>A0ABV9QRX9_9GAMM</name>
<organism evidence="1 2">
    <name type="scientific">Dokdonella ginsengisoli</name>
    <dbReference type="NCBI Taxonomy" id="363846"/>
    <lineage>
        <taxon>Bacteria</taxon>
        <taxon>Pseudomonadati</taxon>
        <taxon>Pseudomonadota</taxon>
        <taxon>Gammaproteobacteria</taxon>
        <taxon>Lysobacterales</taxon>
        <taxon>Rhodanobacteraceae</taxon>
        <taxon>Dokdonella</taxon>
    </lineage>
</organism>
<evidence type="ECO:0000313" key="1">
    <source>
        <dbReference type="EMBL" id="MFC4820090.1"/>
    </source>
</evidence>
<gene>
    <name evidence="1" type="ORF">ACFO6Q_07135</name>
</gene>
<protein>
    <submittedName>
        <fullName evidence="1">Uncharacterized protein</fullName>
    </submittedName>
</protein>
<dbReference type="RefSeq" id="WP_380019917.1">
    <property type="nucleotide sequence ID" value="NZ_JBHSHD010000006.1"/>
</dbReference>
<evidence type="ECO:0000313" key="2">
    <source>
        <dbReference type="Proteomes" id="UP001595886"/>
    </source>
</evidence>
<comment type="caution">
    <text evidence="1">The sequence shown here is derived from an EMBL/GenBank/DDBJ whole genome shotgun (WGS) entry which is preliminary data.</text>
</comment>
<proteinExistence type="predicted"/>
<keyword evidence="2" id="KW-1185">Reference proteome</keyword>
<dbReference type="EMBL" id="JBHSHD010000006">
    <property type="protein sequence ID" value="MFC4820090.1"/>
    <property type="molecule type" value="Genomic_DNA"/>
</dbReference>
<accession>A0ABV9QRX9</accession>
<dbReference type="Proteomes" id="UP001595886">
    <property type="component" value="Unassembled WGS sequence"/>
</dbReference>